<keyword evidence="2" id="KW-1185">Reference proteome</keyword>
<evidence type="ECO:0000313" key="2">
    <source>
        <dbReference type="Proteomes" id="UP000274601"/>
    </source>
</evidence>
<reference evidence="1 2" key="1">
    <citation type="submission" date="2018-10" db="EMBL/GenBank/DDBJ databases">
        <title>Genomic Encyclopedia of Archaeal and Bacterial Type Strains, Phase II (KMG-II): from individual species to whole genera.</title>
        <authorList>
            <person name="Goeker M."/>
        </authorList>
    </citation>
    <scope>NUCLEOTIDE SEQUENCE [LARGE SCALE GENOMIC DNA]</scope>
    <source>
        <strain evidence="1 2">DSM 43383</strain>
    </source>
</reference>
<proteinExistence type="predicted"/>
<sequence length="201" mass="21645">MNLRMVLFKGGAGIGGMALLAGAMWMHTLRPQVRAAELEPIRSGGTVGEEVRNRFFSVRVEKVEAARSLKPGLSLGNPPAVGTDGIYLIVRVRATSHREPLQLRSAELETPGGYTFRDDPRMGSASSVSPPTFQPLIWTSTVFVFELPKSRLEGARFVVGTGGLLPQLSAAADIDLGLTSGRVDELVRQAVDRYDVEAGEP</sequence>
<dbReference type="EMBL" id="RBWU01000006">
    <property type="protein sequence ID" value="RKS71109.1"/>
    <property type="molecule type" value="Genomic_DNA"/>
</dbReference>
<dbReference type="AlphaFoldDB" id="A0A495QGX1"/>
<gene>
    <name evidence="1" type="ORF">BZB76_5595</name>
</gene>
<accession>A0A495QGX1</accession>
<comment type="caution">
    <text evidence="1">The sequence shown here is derived from an EMBL/GenBank/DDBJ whole genome shotgun (WGS) entry which is preliminary data.</text>
</comment>
<evidence type="ECO:0000313" key="1">
    <source>
        <dbReference type="EMBL" id="RKS71109.1"/>
    </source>
</evidence>
<name>A0A495QGX1_9ACTN</name>
<protein>
    <recommendedName>
        <fullName evidence="3">DUF4352 domain-containing protein</fullName>
    </recommendedName>
</protein>
<organism evidence="1 2">
    <name type="scientific">Actinomadura pelletieri DSM 43383</name>
    <dbReference type="NCBI Taxonomy" id="1120940"/>
    <lineage>
        <taxon>Bacteria</taxon>
        <taxon>Bacillati</taxon>
        <taxon>Actinomycetota</taxon>
        <taxon>Actinomycetes</taxon>
        <taxon>Streptosporangiales</taxon>
        <taxon>Thermomonosporaceae</taxon>
        <taxon>Actinomadura</taxon>
    </lineage>
</organism>
<dbReference type="Proteomes" id="UP000274601">
    <property type="component" value="Unassembled WGS sequence"/>
</dbReference>
<evidence type="ECO:0008006" key="3">
    <source>
        <dbReference type="Google" id="ProtNLM"/>
    </source>
</evidence>